<accession>A0ABV0BII1</accession>
<dbReference type="PANTHER" id="PTHR42794:SF1">
    <property type="entry name" value="HEMIN IMPORT ATP-BINDING PROTEIN HMUV"/>
    <property type="match status" value="1"/>
</dbReference>
<name>A0ABV0BII1_9HYPH</name>
<dbReference type="EMBL" id="JBBYXI010000002">
    <property type="protein sequence ID" value="MEN3930799.1"/>
    <property type="molecule type" value="Genomic_DNA"/>
</dbReference>
<dbReference type="Pfam" id="PF00005">
    <property type="entry name" value="ABC_tran"/>
    <property type="match status" value="1"/>
</dbReference>
<dbReference type="Gene3D" id="3.40.50.300">
    <property type="entry name" value="P-loop containing nucleotide triphosphate hydrolases"/>
    <property type="match status" value="1"/>
</dbReference>
<keyword evidence="2" id="KW-0547">Nucleotide-binding</keyword>
<keyword evidence="3 7" id="KW-0067">ATP-binding</keyword>
<evidence type="ECO:0000256" key="2">
    <source>
        <dbReference type="ARBA" id="ARBA00022741"/>
    </source>
</evidence>
<evidence type="ECO:0000313" key="8">
    <source>
        <dbReference type="Proteomes" id="UP001418637"/>
    </source>
</evidence>
<dbReference type="GO" id="GO:0005524">
    <property type="term" value="F:ATP binding"/>
    <property type="evidence" value="ECO:0007669"/>
    <property type="project" value="UniProtKB-KW"/>
</dbReference>
<evidence type="ECO:0000256" key="5">
    <source>
        <dbReference type="ARBA" id="ARBA00037066"/>
    </source>
</evidence>
<dbReference type="PROSITE" id="PS50893">
    <property type="entry name" value="ABC_TRANSPORTER_2"/>
    <property type="match status" value="1"/>
</dbReference>
<dbReference type="InterPro" id="IPR027417">
    <property type="entry name" value="P-loop_NTPase"/>
</dbReference>
<evidence type="ECO:0000256" key="4">
    <source>
        <dbReference type="ARBA" id="ARBA00022967"/>
    </source>
</evidence>
<keyword evidence="4" id="KW-1278">Translocase</keyword>
<dbReference type="SMART" id="SM00382">
    <property type="entry name" value="AAA"/>
    <property type="match status" value="1"/>
</dbReference>
<evidence type="ECO:0000256" key="3">
    <source>
        <dbReference type="ARBA" id="ARBA00022840"/>
    </source>
</evidence>
<reference evidence="7 8" key="1">
    <citation type="submission" date="2024-04" db="EMBL/GenBank/DDBJ databases">
        <title>A novel species isolated from cricket.</title>
        <authorList>
            <person name="Wang H.-C."/>
        </authorList>
    </citation>
    <scope>NUCLEOTIDE SEQUENCE [LARGE SCALE GENOMIC DNA]</scope>
    <source>
        <strain evidence="7 8">WL0021</strain>
    </source>
</reference>
<dbReference type="SUPFAM" id="SSF52540">
    <property type="entry name" value="P-loop containing nucleoside triphosphate hydrolases"/>
    <property type="match status" value="1"/>
</dbReference>
<comment type="caution">
    <text evidence="7">The sequence shown here is derived from an EMBL/GenBank/DDBJ whole genome shotgun (WGS) entry which is preliminary data.</text>
</comment>
<proteinExistence type="predicted"/>
<keyword evidence="8" id="KW-1185">Reference proteome</keyword>
<sequence length="261" mass="28623">MIILEAQNLSYVLHRKKLIDDINIAFNEGELTTIIGPNGAGKSTLTRLLCGELRPTHGSVVLNGHNIHTIAPWRLACMRAVMPQASQIIFPFSVSEVVSLGVAGIGKNLSKEKRRQIASYSLEQADISHLKDRVYQTLSGGEKQRVHFARVLAQLGAGQSLETKQILFLDEPIASLDLKHQLQLLNETKKLTEKGLTVIAVLHDLQLSADIADRIIALSHGKVICSGLPSEVLTQQRIEDIFEVSLVSGNLPPSPWQALHS</sequence>
<comment type="function">
    <text evidence="5">Part of the ABC transporter complex HmuTUV involved in hemin import. Responsible for energy coupling to the transport system.</text>
</comment>
<dbReference type="NCBIfam" id="NF010068">
    <property type="entry name" value="PRK13548.1"/>
    <property type="match status" value="1"/>
</dbReference>
<dbReference type="PANTHER" id="PTHR42794">
    <property type="entry name" value="HEMIN IMPORT ATP-BINDING PROTEIN HMUV"/>
    <property type="match status" value="1"/>
</dbReference>
<dbReference type="CDD" id="cd03214">
    <property type="entry name" value="ABC_Iron-Siderophores_B12_Hemin"/>
    <property type="match status" value="1"/>
</dbReference>
<evidence type="ECO:0000313" key="7">
    <source>
        <dbReference type="EMBL" id="MEN3930799.1"/>
    </source>
</evidence>
<keyword evidence="1" id="KW-0813">Transport</keyword>
<evidence type="ECO:0000259" key="6">
    <source>
        <dbReference type="PROSITE" id="PS50893"/>
    </source>
</evidence>
<organism evidence="7 8">
    <name type="scientific">Hohaiivirga grylli</name>
    <dbReference type="NCBI Taxonomy" id="3133970"/>
    <lineage>
        <taxon>Bacteria</taxon>
        <taxon>Pseudomonadati</taxon>
        <taxon>Pseudomonadota</taxon>
        <taxon>Alphaproteobacteria</taxon>
        <taxon>Hyphomicrobiales</taxon>
        <taxon>Methylobacteriaceae</taxon>
        <taxon>Hohaiivirga</taxon>
    </lineage>
</organism>
<feature type="domain" description="ABC transporter" evidence="6">
    <location>
        <begin position="4"/>
        <end position="245"/>
    </location>
</feature>
<dbReference type="InterPro" id="IPR003439">
    <property type="entry name" value="ABC_transporter-like_ATP-bd"/>
</dbReference>
<gene>
    <name evidence="7" type="ORF">WJT86_06970</name>
</gene>
<evidence type="ECO:0000256" key="1">
    <source>
        <dbReference type="ARBA" id="ARBA00022448"/>
    </source>
</evidence>
<dbReference type="InterPro" id="IPR003593">
    <property type="entry name" value="AAA+_ATPase"/>
</dbReference>
<dbReference type="Proteomes" id="UP001418637">
    <property type="component" value="Unassembled WGS sequence"/>
</dbReference>
<protein>
    <submittedName>
        <fullName evidence="7">Heme ABC transporter ATP-binding protein</fullName>
    </submittedName>
</protein>
<dbReference type="RefSeq" id="WP_346336824.1">
    <property type="nucleotide sequence ID" value="NZ_JBBYXI010000002.1"/>
</dbReference>